<dbReference type="RefSeq" id="XP_034411816.1">
    <property type="nucleotide sequence ID" value="XM_034555925.1"/>
</dbReference>
<protein>
    <submittedName>
        <fullName evidence="21">Desmoglein 2</fullName>
    </submittedName>
</protein>
<dbReference type="PRINTS" id="PR00205">
    <property type="entry name" value="CADHERIN"/>
</dbReference>
<keyword evidence="5 16" id="KW-0812">Transmembrane</keyword>
<feature type="chain" id="PRO_5034811586" evidence="19">
    <location>
        <begin position="25"/>
        <end position="1169"/>
    </location>
</feature>
<evidence type="ECO:0000256" key="10">
    <source>
        <dbReference type="ARBA" id="ARBA00022889"/>
    </source>
</evidence>
<keyword evidence="22" id="KW-1185">Reference proteome</keyword>
<dbReference type="GO" id="GO:0045216">
    <property type="term" value="P:cell-cell junction organization"/>
    <property type="evidence" value="ECO:0007669"/>
    <property type="project" value="UniProtKB-ARBA"/>
</dbReference>
<keyword evidence="13 18" id="KW-0472">Membrane</keyword>
<sequence length="1169" mass="125637">MAPLLKCSPFILLVTFLALVPVGAEWIVAPRQLYENNDYTGLESIAKIRSDKVNYTRIFYSLSGPGVDQPPEGIFGIDRNTGFVRIFSILDREAFSVYNLKGIAKFADGSRAEKDIDLDIIVLDVNDCPPVIKVQQVGSVSESSAAGTVVMRVIATDDDEKNTLNSKMHYSIVEQSNTAGMFFINSQTGEVQVRQNTLDRERQDTYRLQIKTSDLNGQAGGNTGTGEIVVKILDINDNVPTMEKELYEGSVKENTINTEVMRIKAMDMDVIHTDNWLAVFEIVSGNEAGYFNITTDSVTNEGIITIHKALDYEEQRLVNLQVAVANKAAYNFGSGTITALPPQKAYRVNINVINEKEGPRFQPSVKVVTISEDHTTVAINKVIANYAAIDSDTLKTATDVRYAKIKDDDNWLIIDEKTGDIKLNKLPDRESKFLINGTYYAKIISINNDVPAKTATGTIAIQVEDFNDHCPKLTATSQTKCLEDDVIYATAVDEDEFPNSAPFEFTVIQGSTKEKWTVEHFNETTAILRDQGNLWPGSYKVAVEVRDQQGKSCADVQIVEVNVCNCDAGTKSCGSRITKTAGFGASGVLLLLLGLLLLLLLPLLLLFCLCGGAAAIGDFKAIPFDTKQQLISYHTEGQGEDREVPLLHAIGDIDLGTIHARNNNTYEGKGFLGGMIELGGAAGGSGARHTSTLTAENMDQYNQYRHSSGQVGMDHMDAGMMTGQRQQFSQNRAGIFDGMALSNQFLGEYYSSKSNHAAHQSQQKDGFLIYDYEGQESLAGSVGCCSLLDNDNDLAFLDDLGPKFKTLAQICQGSTLVTESVDAQVSFSPPRPVSPVWPSASTHTHVSTHTETIRDRDRMNINTLNTSNVASGSSTIVQEERITERAQGSTTSPTVHVQDNIVIPSPTMLIQQPTMYYAATPMYVVESNPQMVLVAGGNQQAVGQVGQVGLSQGLVQVGGLQGTQGLVQIGGLQGTQGLVQMGGLQGTQGLVQVGGMQGTQGLVQVGGMQGTQGLVQVGGMQGTQGLVQVGGMQGTQGLVQVGGMQGTQGVVLVDRQVGMGGVTGQVAQGLSQGTLSRSRQVFVVENGSSGEAQGVSLAQGIDQTGRGSAEQGPAIRGQGFQVQSRSFSLASHGSTGPNEDVALTATPKLQGSQRVVVQRKKVSVTERNI</sequence>
<evidence type="ECO:0000256" key="9">
    <source>
        <dbReference type="ARBA" id="ARBA00022837"/>
    </source>
</evidence>
<dbReference type="InterPro" id="IPR009122">
    <property type="entry name" value="Desmosomal_cadherin"/>
</dbReference>
<keyword evidence="3" id="KW-1003">Cell membrane</keyword>
<evidence type="ECO:0000256" key="2">
    <source>
        <dbReference type="ARBA" id="ARBA00004568"/>
    </source>
</evidence>
<dbReference type="PROSITE" id="PS50268">
    <property type="entry name" value="CADHERIN_2"/>
    <property type="match status" value="4"/>
</dbReference>
<dbReference type="OrthoDB" id="8961010at2759"/>
<evidence type="ECO:0000256" key="4">
    <source>
        <dbReference type="ARBA" id="ARBA00022685"/>
    </source>
</evidence>
<dbReference type="CDD" id="cd11304">
    <property type="entry name" value="Cadherin_repeat"/>
    <property type="match status" value="4"/>
</dbReference>
<evidence type="ECO:0000256" key="13">
    <source>
        <dbReference type="ARBA" id="ARBA00023136"/>
    </source>
</evidence>
<dbReference type="FunFam" id="2.60.40.60:FF:000074">
    <property type="entry name" value="Desmoglein 4"/>
    <property type="match status" value="1"/>
</dbReference>
<dbReference type="PRINTS" id="PR01818">
    <property type="entry name" value="DESMOCADHERN"/>
</dbReference>
<dbReference type="Pfam" id="PF00028">
    <property type="entry name" value="Cadherin"/>
    <property type="match status" value="3"/>
</dbReference>
<keyword evidence="11" id="KW-0965">Cell junction</keyword>
<feature type="domain" description="Cadherin" evidence="20">
    <location>
        <begin position="139"/>
        <end position="242"/>
    </location>
</feature>
<dbReference type="FunFam" id="2.60.40.60:FF:000083">
    <property type="entry name" value="Desmoglein 1"/>
    <property type="match status" value="1"/>
</dbReference>
<dbReference type="SUPFAM" id="SSF49313">
    <property type="entry name" value="Cadherin-like"/>
    <property type="match status" value="5"/>
</dbReference>
<dbReference type="Gene3D" id="2.60.40.60">
    <property type="entry name" value="Cadherins"/>
    <property type="match status" value="5"/>
</dbReference>
<reference evidence="21" key="2">
    <citation type="submission" date="2025-09" db="UniProtKB">
        <authorList>
            <consortium name="Ensembl"/>
        </authorList>
    </citation>
    <scope>IDENTIFICATION</scope>
</reference>
<dbReference type="Proteomes" id="UP000694565">
    <property type="component" value="Unplaced"/>
</dbReference>
<evidence type="ECO:0000256" key="15">
    <source>
        <dbReference type="PROSITE-ProRule" id="PRU00043"/>
    </source>
</evidence>
<dbReference type="SMART" id="SM00112">
    <property type="entry name" value="CA"/>
    <property type="match status" value="4"/>
</dbReference>
<dbReference type="GO" id="GO:0007156">
    <property type="term" value="P:homophilic cell adhesion via plasma membrane adhesion molecules"/>
    <property type="evidence" value="ECO:0007669"/>
    <property type="project" value="InterPro"/>
</dbReference>
<dbReference type="InterPro" id="IPR027397">
    <property type="entry name" value="Catenin-bd_sf"/>
</dbReference>
<dbReference type="GO" id="GO:0005509">
    <property type="term" value="F:calcium ion binding"/>
    <property type="evidence" value="ECO:0007669"/>
    <property type="project" value="UniProtKB-UniRule"/>
</dbReference>
<keyword evidence="7 19" id="KW-0732">Signal</keyword>
<dbReference type="PANTHER" id="PTHR24025">
    <property type="entry name" value="DESMOGLEIN FAMILY MEMBER"/>
    <property type="match status" value="1"/>
</dbReference>
<comment type="subcellular location">
    <subcellularLocation>
        <location evidence="2">Cell junction</location>
        <location evidence="2">Desmosome</location>
    </subcellularLocation>
    <subcellularLocation>
        <location evidence="1 16">Cell membrane</location>
        <topology evidence="1 16">Single-pass type I membrane protein</topology>
    </subcellularLocation>
</comment>
<dbReference type="InterPro" id="IPR020894">
    <property type="entry name" value="Cadherin_CS"/>
</dbReference>
<evidence type="ECO:0000256" key="1">
    <source>
        <dbReference type="ARBA" id="ARBA00004251"/>
    </source>
</evidence>
<evidence type="ECO:0000256" key="12">
    <source>
        <dbReference type="ARBA" id="ARBA00022989"/>
    </source>
</evidence>
<evidence type="ECO:0000256" key="11">
    <source>
        <dbReference type="ARBA" id="ARBA00022949"/>
    </source>
</evidence>
<evidence type="ECO:0000256" key="5">
    <source>
        <dbReference type="ARBA" id="ARBA00022692"/>
    </source>
</evidence>
<dbReference type="PROSITE" id="PS00232">
    <property type="entry name" value="CADHERIN_1"/>
    <property type="match status" value="2"/>
</dbReference>
<proteinExistence type="predicted"/>
<dbReference type="GO" id="GO:0005886">
    <property type="term" value="C:plasma membrane"/>
    <property type="evidence" value="ECO:0007669"/>
    <property type="project" value="UniProtKB-SubCell"/>
</dbReference>
<dbReference type="FunFam" id="4.10.900.10:FF:000003">
    <property type="entry name" value="Desmoglein 1"/>
    <property type="match status" value="1"/>
</dbReference>
<dbReference type="InterPro" id="IPR000233">
    <property type="entry name" value="Cadherin_Y-type_LIR"/>
</dbReference>
<comment type="function">
    <text evidence="17">A component of desmosome cell-cell junctions which are required for positive regulation of cellular adhesion. Involved in the interaction of plaque proteins and intermediate filaments mediating cell-cell adhesion.</text>
</comment>
<feature type="domain" description="Cadherin" evidence="20">
    <location>
        <begin position="243"/>
        <end position="361"/>
    </location>
</feature>
<organism evidence="21 22">
    <name type="scientific">Cyclopterus lumpus</name>
    <name type="common">Lumpsucker</name>
    <dbReference type="NCBI Taxonomy" id="8103"/>
    <lineage>
        <taxon>Eukaryota</taxon>
        <taxon>Metazoa</taxon>
        <taxon>Chordata</taxon>
        <taxon>Craniata</taxon>
        <taxon>Vertebrata</taxon>
        <taxon>Euteleostomi</taxon>
        <taxon>Actinopterygii</taxon>
        <taxon>Neopterygii</taxon>
        <taxon>Teleostei</taxon>
        <taxon>Neoteleostei</taxon>
        <taxon>Acanthomorphata</taxon>
        <taxon>Eupercaria</taxon>
        <taxon>Perciformes</taxon>
        <taxon>Cottioidei</taxon>
        <taxon>Cottales</taxon>
        <taxon>Cyclopteridae</taxon>
        <taxon>Cyclopterus</taxon>
    </lineage>
</organism>
<feature type="transmembrane region" description="Helical" evidence="18">
    <location>
        <begin position="588"/>
        <end position="617"/>
    </location>
</feature>
<evidence type="ECO:0000256" key="17">
    <source>
        <dbReference type="RuleBase" id="RU004358"/>
    </source>
</evidence>
<keyword evidence="4" id="KW-0165">Cleavage on pair of basic residues</keyword>
<evidence type="ECO:0000256" key="18">
    <source>
        <dbReference type="SAM" id="Phobius"/>
    </source>
</evidence>
<evidence type="ECO:0000256" key="7">
    <source>
        <dbReference type="ARBA" id="ARBA00022729"/>
    </source>
</evidence>
<evidence type="ECO:0000256" key="14">
    <source>
        <dbReference type="ARBA" id="ARBA00023180"/>
    </source>
</evidence>
<evidence type="ECO:0000256" key="3">
    <source>
        <dbReference type="ARBA" id="ARBA00022475"/>
    </source>
</evidence>
<dbReference type="Ensembl" id="ENSCLMT00005005489.1">
    <property type="protein sequence ID" value="ENSCLMP00005005131.1"/>
    <property type="gene ID" value="ENSCLMG00005002751.1"/>
</dbReference>
<feature type="signal peptide" evidence="19">
    <location>
        <begin position="1"/>
        <end position="24"/>
    </location>
</feature>
<evidence type="ECO:0000256" key="19">
    <source>
        <dbReference type="SAM" id="SignalP"/>
    </source>
</evidence>
<keyword evidence="12 18" id="KW-1133">Transmembrane helix</keyword>
<dbReference type="Pfam" id="PF01049">
    <property type="entry name" value="CADH_Y-type_LIR"/>
    <property type="match status" value="1"/>
</dbReference>
<dbReference type="InterPro" id="IPR015919">
    <property type="entry name" value="Cadherin-like_sf"/>
</dbReference>
<name>A0A8C2WIW4_CYCLU</name>
<dbReference type="PANTHER" id="PTHR24025:SF1">
    <property type="entry name" value="DESMOGLEIN-2"/>
    <property type="match status" value="1"/>
</dbReference>
<feature type="domain" description="Cadherin" evidence="20">
    <location>
        <begin position="362"/>
        <end position="473"/>
    </location>
</feature>
<dbReference type="GO" id="GO:0055113">
    <property type="term" value="P:epiboly involved in gastrulation with mouth forming second"/>
    <property type="evidence" value="ECO:0007669"/>
    <property type="project" value="UniProtKB-ARBA"/>
</dbReference>
<dbReference type="FunFam" id="2.60.40.60:FF:000031">
    <property type="entry name" value="Cadherin 3"/>
    <property type="match status" value="1"/>
</dbReference>
<keyword evidence="6" id="KW-0479">Metal-binding</keyword>
<evidence type="ECO:0000313" key="22">
    <source>
        <dbReference type="Proteomes" id="UP000694565"/>
    </source>
</evidence>
<dbReference type="GeneID" id="117746658"/>
<dbReference type="Gene3D" id="4.10.900.10">
    <property type="entry name" value="TCF3-CBD (Catenin binding domain)"/>
    <property type="match status" value="1"/>
</dbReference>
<evidence type="ECO:0000313" key="21">
    <source>
        <dbReference type="Ensembl" id="ENSCLMP00005005131.1"/>
    </source>
</evidence>
<dbReference type="InterPro" id="IPR050971">
    <property type="entry name" value="Cadherin-domain_protein"/>
</dbReference>
<dbReference type="InterPro" id="IPR002126">
    <property type="entry name" value="Cadherin-like_dom"/>
</dbReference>
<dbReference type="FunFam" id="2.60.40.60:FF:000068">
    <property type="entry name" value="Desmoglein 1"/>
    <property type="match status" value="1"/>
</dbReference>
<gene>
    <name evidence="21" type="primary">LOC117746658</name>
    <name evidence="21" type="synonym">DSG2</name>
</gene>
<dbReference type="GO" id="GO:0030057">
    <property type="term" value="C:desmosome"/>
    <property type="evidence" value="ECO:0007669"/>
    <property type="project" value="UniProtKB-SubCell"/>
</dbReference>
<evidence type="ECO:0000256" key="8">
    <source>
        <dbReference type="ARBA" id="ARBA00022737"/>
    </source>
</evidence>
<accession>A0A8C2WIW4</accession>
<feature type="domain" description="Cadherin" evidence="20">
    <location>
        <begin position="51"/>
        <end position="132"/>
    </location>
</feature>
<reference evidence="21" key="1">
    <citation type="submission" date="2025-08" db="UniProtKB">
        <authorList>
            <consortium name="Ensembl"/>
        </authorList>
    </citation>
    <scope>IDENTIFICATION</scope>
</reference>
<evidence type="ECO:0000259" key="20">
    <source>
        <dbReference type="PROSITE" id="PS50268"/>
    </source>
</evidence>
<dbReference type="AlphaFoldDB" id="A0A8C2WIW4"/>
<dbReference type="FunFam" id="2.60.40.60:FF:000011">
    <property type="entry name" value="Cadherin 1"/>
    <property type="match status" value="1"/>
</dbReference>
<evidence type="ECO:0000256" key="6">
    <source>
        <dbReference type="ARBA" id="ARBA00022723"/>
    </source>
</evidence>
<evidence type="ECO:0000256" key="16">
    <source>
        <dbReference type="RuleBase" id="RU003318"/>
    </source>
</evidence>
<keyword evidence="9 15" id="KW-0106">Calcium</keyword>
<keyword evidence="8" id="KW-0677">Repeat</keyword>
<keyword evidence="14" id="KW-0325">Glycoprotein</keyword>
<keyword evidence="10 16" id="KW-0130">Cell adhesion</keyword>
<dbReference type="GeneTree" id="ENSGT01030000234624"/>